<evidence type="ECO:0000313" key="2">
    <source>
        <dbReference type="EMBL" id="MUF06791.1"/>
    </source>
</evidence>
<dbReference type="OrthoDB" id="7025982at2"/>
<keyword evidence="3" id="KW-1185">Reference proteome</keyword>
<accession>A0A6I3WF17</accession>
<proteinExistence type="predicted"/>
<dbReference type="EMBL" id="WNNK01000019">
    <property type="protein sequence ID" value="MUF06791.1"/>
    <property type="molecule type" value="Genomic_DNA"/>
</dbReference>
<gene>
    <name evidence="2" type="ORF">GNF76_20765</name>
</gene>
<sequence length="144" mass="16425">MTTRMVCLFCLVLMCTTQAMARQGCPYPSSVKYIEGAFQAVGARLLWKSPKMRTQDFIDRFVGAIFVPGDGQERKNGYLEKCIYLTNRGRPVTLRYGMEEDVLNMSLVDTTYWQPATDAFGLAIYTCDDRQPDNCSFTVDESRR</sequence>
<dbReference type="Pfam" id="PF12582">
    <property type="entry name" value="DUF3757"/>
    <property type="match status" value="1"/>
</dbReference>
<evidence type="ECO:0000256" key="1">
    <source>
        <dbReference type="SAM" id="SignalP"/>
    </source>
</evidence>
<keyword evidence="1" id="KW-0732">Signal</keyword>
<protein>
    <submittedName>
        <fullName evidence="2">DUF3757 domain-containing protein</fullName>
    </submittedName>
</protein>
<feature type="signal peptide" evidence="1">
    <location>
        <begin position="1"/>
        <end position="21"/>
    </location>
</feature>
<comment type="caution">
    <text evidence="2">The sequence shown here is derived from an EMBL/GenBank/DDBJ whole genome shotgun (WGS) entry which is preliminary data.</text>
</comment>
<dbReference type="AlphaFoldDB" id="A0A6I3WF17"/>
<evidence type="ECO:0000313" key="3">
    <source>
        <dbReference type="Proteomes" id="UP000438196"/>
    </source>
</evidence>
<dbReference type="InterPro" id="IPR022231">
    <property type="entry name" value="DUF3757"/>
</dbReference>
<organism evidence="2 3">
    <name type="scientific">Pseudomonas spelaei</name>
    <dbReference type="NCBI Taxonomy" id="1055469"/>
    <lineage>
        <taxon>Bacteria</taxon>
        <taxon>Pseudomonadati</taxon>
        <taxon>Pseudomonadota</taxon>
        <taxon>Gammaproteobacteria</taxon>
        <taxon>Pseudomonadales</taxon>
        <taxon>Pseudomonadaceae</taxon>
        <taxon>Pseudomonas</taxon>
    </lineage>
</organism>
<name>A0A6I3WF17_9PSED</name>
<dbReference type="Proteomes" id="UP000438196">
    <property type="component" value="Unassembled WGS sequence"/>
</dbReference>
<feature type="chain" id="PRO_5026321977" evidence="1">
    <location>
        <begin position="22"/>
        <end position="144"/>
    </location>
</feature>
<reference evidence="2 3" key="1">
    <citation type="submission" date="2019-11" db="EMBL/GenBank/DDBJ databases">
        <title>Pseudomonas karstica sp. nov. and Pseudomonas spelaei sp. nov. from karst caves.</title>
        <authorList>
            <person name="Zeman M."/>
        </authorList>
    </citation>
    <scope>NUCLEOTIDE SEQUENCE [LARGE SCALE GENOMIC DNA]</scope>
    <source>
        <strain evidence="2 3">CCM 7893</strain>
    </source>
</reference>